<dbReference type="PANTHER" id="PTHR37017:SF13">
    <property type="entry name" value="AB HYDROLASE-1 DOMAIN-CONTAINING PROTEIN"/>
    <property type="match status" value="1"/>
</dbReference>
<dbReference type="InterPro" id="IPR052897">
    <property type="entry name" value="Sec-Metab_Biosynth_Hydrolase"/>
</dbReference>
<dbReference type="InterPro" id="IPR029058">
    <property type="entry name" value="AB_hydrolase_fold"/>
</dbReference>
<name>A0A8H6IY23_9PEZI</name>
<evidence type="ECO:0000313" key="1">
    <source>
        <dbReference type="EMBL" id="KAF6802613.1"/>
    </source>
</evidence>
<dbReference type="Gene3D" id="3.40.50.1820">
    <property type="entry name" value="alpha/beta hydrolase"/>
    <property type="match status" value="1"/>
</dbReference>
<sequence length="227" mass="24232">MAHHHNRNCRSPGEQSPERAIVIIPDACLPGHYEGLAAACRALGSEVVIPNNPSTRGPVGEATPPPGLYDDAANARPILEGLVREGKKVLIVARSYGAVVASESEGFMYHSTEKLAQCMYSGVPYSQGLRHAAMTNTTQSARAFEERLTYAGYRGIPVTYMGTGADRTVPPALQERFIGVVEAEAGRAVDVVQYSVDHCPAVTGPDAMVDCVRRASGAEGHPNCTWI</sequence>
<organism evidence="1 2">
    <name type="scientific">Colletotrichum sojae</name>
    <dbReference type="NCBI Taxonomy" id="2175907"/>
    <lineage>
        <taxon>Eukaryota</taxon>
        <taxon>Fungi</taxon>
        <taxon>Dikarya</taxon>
        <taxon>Ascomycota</taxon>
        <taxon>Pezizomycotina</taxon>
        <taxon>Sordariomycetes</taxon>
        <taxon>Hypocreomycetidae</taxon>
        <taxon>Glomerellales</taxon>
        <taxon>Glomerellaceae</taxon>
        <taxon>Colletotrichum</taxon>
        <taxon>Colletotrichum orchidearum species complex</taxon>
    </lineage>
</organism>
<evidence type="ECO:0000313" key="2">
    <source>
        <dbReference type="Proteomes" id="UP000652219"/>
    </source>
</evidence>
<dbReference type="AlphaFoldDB" id="A0A8H6IY23"/>
<protein>
    <recommendedName>
        <fullName evidence="3">AB hydrolase-1 domain-containing protein</fullName>
    </recommendedName>
</protein>
<dbReference type="Proteomes" id="UP000652219">
    <property type="component" value="Unassembled WGS sequence"/>
</dbReference>
<dbReference type="PANTHER" id="PTHR37017">
    <property type="entry name" value="AB HYDROLASE-1 DOMAIN-CONTAINING PROTEIN-RELATED"/>
    <property type="match status" value="1"/>
</dbReference>
<dbReference type="EMBL" id="WIGN01000265">
    <property type="protein sequence ID" value="KAF6802613.1"/>
    <property type="molecule type" value="Genomic_DNA"/>
</dbReference>
<comment type="caution">
    <text evidence="1">The sequence shown here is derived from an EMBL/GenBank/DDBJ whole genome shotgun (WGS) entry which is preliminary data.</text>
</comment>
<accession>A0A8H6IY23</accession>
<dbReference type="SUPFAM" id="SSF53474">
    <property type="entry name" value="alpha/beta-Hydrolases"/>
    <property type="match status" value="1"/>
</dbReference>
<proteinExistence type="predicted"/>
<gene>
    <name evidence="1" type="ORF">CSOJ01_11477</name>
</gene>
<evidence type="ECO:0008006" key="3">
    <source>
        <dbReference type="Google" id="ProtNLM"/>
    </source>
</evidence>
<keyword evidence="2" id="KW-1185">Reference proteome</keyword>
<reference evidence="1 2" key="1">
    <citation type="journal article" date="2020" name="Phytopathology">
        <title>Genome Sequence Resources of Colletotrichum truncatum, C. plurivorum, C. musicola, and C. sojae: Four Species Pathogenic to Soybean (Glycine max).</title>
        <authorList>
            <person name="Rogerio F."/>
            <person name="Boufleur T.R."/>
            <person name="Ciampi-Guillardi M."/>
            <person name="Sukno S.A."/>
            <person name="Thon M.R."/>
            <person name="Massola Junior N.S."/>
            <person name="Baroncelli R."/>
        </authorList>
    </citation>
    <scope>NUCLEOTIDE SEQUENCE [LARGE SCALE GENOMIC DNA]</scope>
    <source>
        <strain evidence="1 2">LFN0009</strain>
    </source>
</reference>